<accession>A0A7W9IM36</accession>
<keyword evidence="3 8" id="KW-0479">Metal-binding</keyword>
<keyword evidence="6 8" id="KW-0411">Iron-sulfur</keyword>
<keyword evidence="11" id="KW-1185">Reference proteome</keyword>
<evidence type="ECO:0000256" key="4">
    <source>
        <dbReference type="ARBA" id="ARBA00022982"/>
    </source>
</evidence>
<dbReference type="GO" id="GO:0051538">
    <property type="term" value="F:3 iron, 4 sulfur cluster binding"/>
    <property type="evidence" value="ECO:0007669"/>
    <property type="project" value="UniProtKB-KW"/>
</dbReference>
<evidence type="ECO:0000256" key="8">
    <source>
        <dbReference type="RuleBase" id="RU368020"/>
    </source>
</evidence>
<dbReference type="Gene3D" id="3.30.70.20">
    <property type="match status" value="1"/>
</dbReference>
<evidence type="ECO:0000256" key="6">
    <source>
        <dbReference type="ARBA" id="ARBA00023014"/>
    </source>
</evidence>
<gene>
    <name evidence="10" type="ORF">F4562_006249</name>
</gene>
<comment type="caution">
    <text evidence="10">The sequence shown here is derived from an EMBL/GenBank/DDBJ whole genome shotgun (WGS) entry which is preliminary data.</text>
</comment>
<dbReference type="InterPro" id="IPR001080">
    <property type="entry name" value="3Fe4S_ferredoxin"/>
</dbReference>
<keyword evidence="4 8" id="KW-0249">Electron transport</keyword>
<evidence type="ECO:0000256" key="7">
    <source>
        <dbReference type="ARBA" id="ARBA00023291"/>
    </source>
</evidence>
<dbReference type="PANTHER" id="PTHR36923:SF3">
    <property type="entry name" value="FERREDOXIN"/>
    <property type="match status" value="1"/>
</dbReference>
<evidence type="ECO:0000313" key="10">
    <source>
        <dbReference type="EMBL" id="MBB5823187.1"/>
    </source>
</evidence>
<name>A0A7W9IM36_9ACTN</name>
<dbReference type="SUPFAM" id="SSF54862">
    <property type="entry name" value="4Fe-4S ferredoxins"/>
    <property type="match status" value="1"/>
</dbReference>
<dbReference type="RefSeq" id="WP_184540196.1">
    <property type="nucleotide sequence ID" value="NZ_JACHMP010000001.1"/>
</dbReference>
<proteinExistence type="predicted"/>
<organism evidence="10 11">
    <name type="scientific">Streptosporangium becharense</name>
    <dbReference type="NCBI Taxonomy" id="1816182"/>
    <lineage>
        <taxon>Bacteria</taxon>
        <taxon>Bacillati</taxon>
        <taxon>Actinomycetota</taxon>
        <taxon>Actinomycetes</taxon>
        <taxon>Streptosporangiales</taxon>
        <taxon>Streptosporangiaceae</taxon>
        <taxon>Streptosporangium</taxon>
    </lineage>
</organism>
<dbReference type="Proteomes" id="UP000540685">
    <property type="component" value="Unassembled WGS sequence"/>
</dbReference>
<comment type="cofactor">
    <cofactor evidence="1">
        <name>[3Fe-4S] cluster</name>
        <dbReference type="ChEBI" id="CHEBI:21137"/>
    </cofactor>
</comment>
<evidence type="ECO:0000313" key="11">
    <source>
        <dbReference type="Proteomes" id="UP000540685"/>
    </source>
</evidence>
<comment type="function">
    <text evidence="8">Ferredoxins are iron-sulfur proteins that transfer electrons in a wide variety of metabolic reactions.</text>
</comment>
<dbReference type="AlphaFoldDB" id="A0A7W9IM36"/>
<dbReference type="Pfam" id="PF13370">
    <property type="entry name" value="Fer4_13"/>
    <property type="match status" value="1"/>
</dbReference>
<evidence type="ECO:0000256" key="3">
    <source>
        <dbReference type="ARBA" id="ARBA00022723"/>
    </source>
</evidence>
<keyword evidence="7" id="KW-0003">3Fe-4S</keyword>
<evidence type="ECO:0000259" key="9">
    <source>
        <dbReference type="PROSITE" id="PS51379"/>
    </source>
</evidence>
<dbReference type="GO" id="GO:0009055">
    <property type="term" value="F:electron transfer activity"/>
    <property type="evidence" value="ECO:0007669"/>
    <property type="project" value="UniProtKB-UniRule"/>
</dbReference>
<reference evidence="10 11" key="1">
    <citation type="submission" date="2020-08" db="EMBL/GenBank/DDBJ databases">
        <title>Sequencing the genomes of 1000 actinobacteria strains.</title>
        <authorList>
            <person name="Klenk H.-P."/>
        </authorList>
    </citation>
    <scope>NUCLEOTIDE SEQUENCE [LARGE SCALE GENOMIC DNA]</scope>
    <source>
        <strain evidence="10 11">DSM 46887</strain>
    </source>
</reference>
<dbReference type="PRINTS" id="PR00352">
    <property type="entry name" value="3FE4SFRDOXIN"/>
</dbReference>
<evidence type="ECO:0000256" key="2">
    <source>
        <dbReference type="ARBA" id="ARBA00022448"/>
    </source>
</evidence>
<keyword evidence="2 8" id="KW-0813">Transport</keyword>
<feature type="domain" description="4Fe-4S ferredoxin-type" evidence="9">
    <location>
        <begin position="1"/>
        <end position="29"/>
    </location>
</feature>
<evidence type="ECO:0000256" key="5">
    <source>
        <dbReference type="ARBA" id="ARBA00023004"/>
    </source>
</evidence>
<keyword evidence="5 8" id="KW-0408">Iron</keyword>
<dbReference type="GO" id="GO:0005506">
    <property type="term" value="F:iron ion binding"/>
    <property type="evidence" value="ECO:0007669"/>
    <property type="project" value="UniProtKB-UniRule"/>
</dbReference>
<dbReference type="EMBL" id="JACHMP010000001">
    <property type="protein sequence ID" value="MBB5823187.1"/>
    <property type="molecule type" value="Genomic_DNA"/>
</dbReference>
<dbReference type="PROSITE" id="PS51379">
    <property type="entry name" value="4FE4S_FER_2"/>
    <property type="match status" value="1"/>
</dbReference>
<evidence type="ECO:0000256" key="1">
    <source>
        <dbReference type="ARBA" id="ARBA00001927"/>
    </source>
</evidence>
<dbReference type="InterPro" id="IPR051269">
    <property type="entry name" value="Fe-S_cluster_ET"/>
</dbReference>
<dbReference type="PANTHER" id="PTHR36923">
    <property type="entry name" value="FERREDOXIN"/>
    <property type="match status" value="1"/>
</dbReference>
<protein>
    <recommendedName>
        <fullName evidence="8">Ferredoxin</fullName>
    </recommendedName>
</protein>
<dbReference type="InterPro" id="IPR017896">
    <property type="entry name" value="4Fe4S_Fe-S-bd"/>
</dbReference>
<sequence length="70" mass="7545">MRVEVNPDSCCGSGVCVVSAPEVFGEDEDGLVRLIDPEPAGDLHAQVRQAADRCPTESIRLLEKDPEPEP</sequence>